<dbReference type="PANTHER" id="PTHR30146">
    <property type="entry name" value="LACI-RELATED TRANSCRIPTIONAL REPRESSOR"/>
    <property type="match status" value="1"/>
</dbReference>
<evidence type="ECO:0000259" key="4">
    <source>
        <dbReference type="PROSITE" id="PS50932"/>
    </source>
</evidence>
<dbReference type="InterPro" id="IPR010982">
    <property type="entry name" value="Lambda_DNA-bd_dom_sf"/>
</dbReference>
<comment type="caution">
    <text evidence="5">The sequence shown here is derived from an EMBL/GenBank/DDBJ whole genome shotgun (WGS) entry which is preliminary data.</text>
</comment>
<dbReference type="EMBL" id="QLMA01000003">
    <property type="protein sequence ID" value="RAJ83133.1"/>
    <property type="molecule type" value="Genomic_DNA"/>
</dbReference>
<dbReference type="CDD" id="cd06267">
    <property type="entry name" value="PBP1_LacI_sugar_binding-like"/>
    <property type="match status" value="1"/>
</dbReference>
<dbReference type="CDD" id="cd01392">
    <property type="entry name" value="HTH_LacI"/>
    <property type="match status" value="1"/>
</dbReference>
<keyword evidence="6" id="KW-1185">Reference proteome</keyword>
<dbReference type="Gene3D" id="1.10.260.40">
    <property type="entry name" value="lambda repressor-like DNA-binding domains"/>
    <property type="match status" value="1"/>
</dbReference>
<proteinExistence type="predicted"/>
<evidence type="ECO:0000256" key="2">
    <source>
        <dbReference type="ARBA" id="ARBA00023125"/>
    </source>
</evidence>
<accession>A0A327W3A3</accession>
<evidence type="ECO:0000313" key="6">
    <source>
        <dbReference type="Proteomes" id="UP000249819"/>
    </source>
</evidence>
<keyword evidence="3" id="KW-0804">Transcription</keyword>
<dbReference type="GO" id="GO:0003700">
    <property type="term" value="F:DNA-binding transcription factor activity"/>
    <property type="evidence" value="ECO:0007669"/>
    <property type="project" value="TreeGrafter"/>
</dbReference>
<keyword evidence="1" id="KW-0805">Transcription regulation</keyword>
<gene>
    <name evidence="5" type="ORF">CLV59_10390</name>
</gene>
<dbReference type="AlphaFoldDB" id="A0A327W3A3"/>
<dbReference type="SUPFAM" id="SSF53822">
    <property type="entry name" value="Periplasmic binding protein-like I"/>
    <property type="match status" value="1"/>
</dbReference>
<evidence type="ECO:0000256" key="3">
    <source>
        <dbReference type="ARBA" id="ARBA00023163"/>
    </source>
</evidence>
<organism evidence="5 6">
    <name type="scientific">Chitinophaga dinghuensis</name>
    <dbReference type="NCBI Taxonomy" id="1539050"/>
    <lineage>
        <taxon>Bacteria</taxon>
        <taxon>Pseudomonadati</taxon>
        <taxon>Bacteroidota</taxon>
        <taxon>Chitinophagia</taxon>
        <taxon>Chitinophagales</taxon>
        <taxon>Chitinophagaceae</taxon>
        <taxon>Chitinophaga</taxon>
    </lineage>
</organism>
<dbReference type="Pfam" id="PF00532">
    <property type="entry name" value="Peripla_BP_1"/>
    <property type="match status" value="1"/>
</dbReference>
<reference evidence="5 6" key="1">
    <citation type="submission" date="2018-06" db="EMBL/GenBank/DDBJ databases">
        <title>Genomic Encyclopedia of Archaeal and Bacterial Type Strains, Phase II (KMG-II): from individual species to whole genera.</title>
        <authorList>
            <person name="Goeker M."/>
        </authorList>
    </citation>
    <scope>NUCLEOTIDE SEQUENCE [LARGE SCALE GENOMIC DNA]</scope>
    <source>
        <strain evidence="5 6">DSM 29821</strain>
    </source>
</reference>
<dbReference type="GO" id="GO:0000976">
    <property type="term" value="F:transcription cis-regulatory region binding"/>
    <property type="evidence" value="ECO:0007669"/>
    <property type="project" value="TreeGrafter"/>
</dbReference>
<keyword evidence="2" id="KW-0238">DNA-binding</keyword>
<dbReference type="InterPro" id="IPR028082">
    <property type="entry name" value="Peripla_BP_I"/>
</dbReference>
<dbReference type="InterPro" id="IPR000843">
    <property type="entry name" value="HTH_LacI"/>
</dbReference>
<protein>
    <submittedName>
        <fullName evidence="5">LacI family transcriptional regulator</fullName>
    </submittedName>
</protein>
<sequence>MPKFGNLVSLHEAKNWSRNMSTVTIKMLARELNLAISTVSRALMDSYEISPETKQKVTALAKQLNYQPNHYASSLRKQRSKTIAVIIPEISNNFFSHVINGIEAIAQEKNYHVLIYFTHENQQKEAEVIQHLLGGRVDGILMSLAGTTSSTMHLQPIMEQGLPIVFFDRISDTLNAPTVTTDDFESARHATRHLMDVGCRKIAYLSISPNLSIDCKRMHGFNQALQDKPGMAHSMMIPCSTDTNQNFERICQVLREEQPDGIFASVEKLAITSYHACAAVGLSIPKDVKILSFSNLETASLLNPSLTTIIQPAFDMGKSAATVLFHMLEKRKGRQWEQNTVIKSNMIIRNSTQIAV</sequence>
<name>A0A327W3A3_9BACT</name>
<evidence type="ECO:0000256" key="1">
    <source>
        <dbReference type="ARBA" id="ARBA00023015"/>
    </source>
</evidence>
<dbReference type="SMART" id="SM00354">
    <property type="entry name" value="HTH_LACI"/>
    <property type="match status" value="1"/>
</dbReference>
<dbReference type="Proteomes" id="UP000249819">
    <property type="component" value="Unassembled WGS sequence"/>
</dbReference>
<dbReference type="PROSITE" id="PS50932">
    <property type="entry name" value="HTH_LACI_2"/>
    <property type="match status" value="1"/>
</dbReference>
<evidence type="ECO:0000313" key="5">
    <source>
        <dbReference type="EMBL" id="RAJ83133.1"/>
    </source>
</evidence>
<dbReference type="Pfam" id="PF00356">
    <property type="entry name" value="LacI"/>
    <property type="match status" value="1"/>
</dbReference>
<dbReference type="PANTHER" id="PTHR30146:SF109">
    <property type="entry name" value="HTH-TYPE TRANSCRIPTIONAL REGULATOR GALS"/>
    <property type="match status" value="1"/>
</dbReference>
<feature type="domain" description="HTH lacI-type" evidence="4">
    <location>
        <begin position="23"/>
        <end position="77"/>
    </location>
</feature>
<dbReference type="InterPro" id="IPR001761">
    <property type="entry name" value="Peripla_BP/Lac1_sug-bd_dom"/>
</dbReference>
<dbReference type="SUPFAM" id="SSF47413">
    <property type="entry name" value="lambda repressor-like DNA-binding domains"/>
    <property type="match status" value="1"/>
</dbReference>
<dbReference type="Gene3D" id="3.40.50.2300">
    <property type="match status" value="2"/>
</dbReference>